<proteinExistence type="predicted"/>
<keyword evidence="3" id="KW-1185">Reference proteome</keyword>
<dbReference type="PATRIC" id="fig|525365.8.peg.1249"/>
<gene>
    <name evidence="2" type="ORF">HMPREF0548_1672</name>
</gene>
<evidence type="ECO:0000256" key="1">
    <source>
        <dbReference type="SAM" id="MobiDB-lite"/>
    </source>
</evidence>
<comment type="caution">
    <text evidence="2">The sequence shown here is derived from an EMBL/GenBank/DDBJ whole genome shotgun (WGS) entry which is preliminary data.</text>
</comment>
<reference evidence="2 3" key="1">
    <citation type="submission" date="2009-01" db="EMBL/GenBank/DDBJ databases">
        <authorList>
            <person name="Qin X."/>
            <person name="Bachman B."/>
            <person name="Battles P."/>
            <person name="Bell A."/>
            <person name="Bess C."/>
            <person name="Bickham C."/>
            <person name="Chaboub L."/>
            <person name="Chen D."/>
            <person name="Coyle M."/>
            <person name="Deiros D.R."/>
            <person name="Dinh H."/>
            <person name="Forbes L."/>
            <person name="Fowler G."/>
            <person name="Francisco L."/>
            <person name="Fu Q."/>
            <person name="Gubbala S."/>
            <person name="Hale W."/>
            <person name="Han Y."/>
            <person name="Hemphill L."/>
            <person name="Highlander S.K."/>
            <person name="Hirani K."/>
            <person name="Hogues M."/>
            <person name="Jackson L."/>
            <person name="Jakkamsetti A."/>
            <person name="Javaid M."/>
            <person name="Jiang H."/>
            <person name="Korchina V."/>
            <person name="Kovar C."/>
            <person name="Lara F."/>
            <person name="Lee S."/>
            <person name="Mata R."/>
            <person name="Mathew T."/>
            <person name="Moen C."/>
            <person name="Morales K."/>
            <person name="Munidasa M."/>
            <person name="Nazareth L."/>
            <person name="Ngo R."/>
            <person name="Nguyen L."/>
            <person name="Okwuonu G."/>
            <person name="Ongeri F."/>
            <person name="Patil S."/>
            <person name="Petrosino J."/>
            <person name="Pham C."/>
            <person name="Pham P."/>
            <person name="Pu L.-L."/>
            <person name="Puazo M."/>
            <person name="Raj R."/>
            <person name="Reid J."/>
            <person name="Rouhana J."/>
            <person name="Saada N."/>
            <person name="Shang Y."/>
            <person name="Simmons D."/>
            <person name="Thornton R."/>
            <person name="Warren J."/>
            <person name="Weissenberger G."/>
            <person name="Zhang J."/>
            <person name="Zhang L."/>
            <person name="Zhou C."/>
            <person name="Zhu D."/>
            <person name="Muzny D."/>
            <person name="Worley K."/>
            <person name="Gibbs R."/>
        </authorList>
    </citation>
    <scope>NUCLEOTIDE SEQUENCE [LARGE SCALE GENOMIC DNA]</scope>
    <source>
        <strain evidence="2 3">DSM 16047</strain>
    </source>
</reference>
<name>C2EPS6_9LACO</name>
<evidence type="ECO:0000313" key="3">
    <source>
        <dbReference type="Proteomes" id="UP000005583"/>
    </source>
</evidence>
<dbReference type="STRING" id="525365.HMPREF0548_1672"/>
<feature type="region of interest" description="Disordered" evidence="1">
    <location>
        <begin position="218"/>
        <end position="259"/>
    </location>
</feature>
<dbReference type="eggNOG" id="COG2461">
    <property type="taxonomic scope" value="Bacteria"/>
</dbReference>
<protein>
    <recommendedName>
        <fullName evidence="4">Oxidoreductase</fullName>
    </recommendedName>
</protein>
<sequence length="259" mass="29789">MKRELFKEEKIMAEPKWLKDMNKDEYLKEDFDAKGKSKYTVEGIDKNDPDWLDKAAKKVHAAEGDDYVKLDSGLLTVNQINWMLRNTIGEMTFVDNNNQFLWYNRPTDPNHKMLAKRTPEQVGDTMKTIHPDVRDVIPNAKKVVHALRTKQDGHDDVYMPVPNGNLKKLILHYYKRVEDDEGNYAGIYEWVQDLYPLVKYFCETTGQKLVVDDDATTGATYRRNSDPDAVSGASTKKAQVKEEKKTEEKPDTSTGASQH</sequence>
<dbReference type="Pfam" id="PF13596">
    <property type="entry name" value="PAS_10"/>
    <property type="match status" value="1"/>
</dbReference>
<feature type="compositionally biased region" description="Basic and acidic residues" evidence="1">
    <location>
        <begin position="239"/>
        <end position="251"/>
    </location>
</feature>
<dbReference type="Gene3D" id="3.30.450.20">
    <property type="entry name" value="PAS domain"/>
    <property type="match status" value="1"/>
</dbReference>
<dbReference type="HOGENOM" id="CLU_099406_0_0_9"/>
<accession>C2EPS6</accession>
<dbReference type="EMBL" id="ACGU01000074">
    <property type="protein sequence ID" value="EEJ71473.1"/>
    <property type="molecule type" value="Genomic_DNA"/>
</dbReference>
<dbReference type="AlphaFoldDB" id="C2EPS6"/>
<evidence type="ECO:0008006" key="4">
    <source>
        <dbReference type="Google" id="ProtNLM"/>
    </source>
</evidence>
<dbReference type="Proteomes" id="UP000005583">
    <property type="component" value="Unassembled WGS sequence"/>
</dbReference>
<evidence type="ECO:0000313" key="2">
    <source>
        <dbReference type="EMBL" id="EEJ71473.1"/>
    </source>
</evidence>
<organism evidence="2 3">
    <name type="scientific">Lactobacillus ultunensis DSM 16047</name>
    <dbReference type="NCBI Taxonomy" id="525365"/>
    <lineage>
        <taxon>Bacteria</taxon>
        <taxon>Bacillati</taxon>
        <taxon>Bacillota</taxon>
        <taxon>Bacilli</taxon>
        <taxon>Lactobacillales</taxon>
        <taxon>Lactobacillaceae</taxon>
        <taxon>Lactobacillus</taxon>
    </lineage>
</organism>